<dbReference type="InterPro" id="IPR016181">
    <property type="entry name" value="Acyl_CoA_acyltransferase"/>
</dbReference>
<keyword evidence="1" id="KW-0808">Transferase</keyword>
<name>A0A516SL31_9NEIS</name>
<dbReference type="PANTHER" id="PTHR47017">
    <property type="entry name" value="ACYL-COA"/>
    <property type="match status" value="1"/>
</dbReference>
<dbReference type="InterPro" id="IPR007434">
    <property type="entry name" value="FemAB-like"/>
</dbReference>
<protein>
    <submittedName>
        <fullName evidence="1">N-acetyltransferase</fullName>
    </submittedName>
</protein>
<dbReference type="Pfam" id="PF04339">
    <property type="entry name" value="FemAB_like"/>
    <property type="match status" value="1"/>
</dbReference>
<evidence type="ECO:0000313" key="1">
    <source>
        <dbReference type="EMBL" id="QDQ28833.1"/>
    </source>
</evidence>
<dbReference type="RefSeq" id="WP_144280216.1">
    <property type="nucleotide sequence ID" value="NZ_CP041730.1"/>
</dbReference>
<accession>A0A516SL31</accession>
<dbReference type="Proteomes" id="UP000317550">
    <property type="component" value="Chromosome"/>
</dbReference>
<dbReference type="Gene3D" id="3.40.630.30">
    <property type="match status" value="1"/>
</dbReference>
<evidence type="ECO:0000313" key="2">
    <source>
        <dbReference type="Proteomes" id="UP000317550"/>
    </source>
</evidence>
<sequence>MTPTFHDTIAAIPARQWDALAGPQPFLQHAFLLALETCGCVGGESGWQPLYAVLAADGELIAAMPLFLKDHSWGEYVFDWAWADASERAGLPYYPKLLSAIPFTPVPGPRLLARNEAARQVLLEAVMALVRRSGLSGFHCLFPLASEQACLASAGFLCRSGVQFHWMNRGYRDYTDFLAVLNHDKRKKLRQERRKVADAGVVVQRKSGAEISREDWAFFSLCYQRTYREHRSTPYLNLEFFLSLGEHLAGHCLLVLALRDGQPIAAALNLFDGQRLYGRYWGALEYVPNLHFELCYHQGIEFAIERGLAVFEGGAQGEHKLARGFEAVATQSWHWLANPELMAAVGRFLDREGQGIAHYLHELDERAPFRDPSGA</sequence>
<organism evidence="1 2">
    <name type="scientific">Chitinimonas arctica</name>
    <dbReference type="NCBI Taxonomy" id="2594795"/>
    <lineage>
        <taxon>Bacteria</taxon>
        <taxon>Pseudomonadati</taxon>
        <taxon>Pseudomonadota</taxon>
        <taxon>Betaproteobacteria</taxon>
        <taxon>Neisseriales</taxon>
        <taxon>Chitinibacteraceae</taxon>
        <taxon>Chitinimonas</taxon>
    </lineage>
</organism>
<dbReference type="KEGG" id="cari:FNU76_22150"/>
<gene>
    <name evidence="1" type="ORF">FNU76_22150</name>
</gene>
<dbReference type="EMBL" id="CP041730">
    <property type="protein sequence ID" value="QDQ28833.1"/>
    <property type="molecule type" value="Genomic_DNA"/>
</dbReference>
<dbReference type="OrthoDB" id="8181984at2"/>
<keyword evidence="2" id="KW-1185">Reference proteome</keyword>
<reference evidence="2" key="1">
    <citation type="submission" date="2019-07" db="EMBL/GenBank/DDBJ databases">
        <title>Chitinimonas sp. nov., isolated from Ny-Alesund, arctica soil.</title>
        <authorList>
            <person name="Xu Q."/>
            <person name="Peng F."/>
        </authorList>
    </citation>
    <scope>NUCLEOTIDE SEQUENCE [LARGE SCALE GENOMIC DNA]</scope>
    <source>
        <strain evidence="2">R3-44</strain>
    </source>
</reference>
<dbReference type="SUPFAM" id="SSF55729">
    <property type="entry name" value="Acyl-CoA N-acyltransferases (Nat)"/>
    <property type="match status" value="1"/>
</dbReference>
<proteinExistence type="predicted"/>
<dbReference type="AlphaFoldDB" id="A0A516SL31"/>
<dbReference type="GO" id="GO:0016740">
    <property type="term" value="F:transferase activity"/>
    <property type="evidence" value="ECO:0007669"/>
    <property type="project" value="UniProtKB-KW"/>
</dbReference>
<dbReference type="PANTHER" id="PTHR47017:SF1">
    <property type="entry name" value="ACYL-COA"/>
    <property type="match status" value="1"/>
</dbReference>